<evidence type="ECO:0000256" key="8">
    <source>
        <dbReference type="ARBA" id="ARBA00035190"/>
    </source>
</evidence>
<organism evidence="10 11">
    <name type="scientific">Ambispora leptoticha</name>
    <dbReference type="NCBI Taxonomy" id="144679"/>
    <lineage>
        <taxon>Eukaryota</taxon>
        <taxon>Fungi</taxon>
        <taxon>Fungi incertae sedis</taxon>
        <taxon>Mucoromycota</taxon>
        <taxon>Glomeromycotina</taxon>
        <taxon>Glomeromycetes</taxon>
        <taxon>Archaeosporales</taxon>
        <taxon>Ambisporaceae</taxon>
        <taxon>Ambispora</taxon>
    </lineage>
</organism>
<dbReference type="FunFam" id="3.90.79.10:FF:000018">
    <property type="entry name" value="39S ribosomal protein L46, mitochondrial"/>
    <property type="match status" value="1"/>
</dbReference>
<dbReference type="Gene3D" id="3.90.79.10">
    <property type="entry name" value="Nucleoside Triphosphate Pyrophosphohydrolase"/>
    <property type="match status" value="1"/>
</dbReference>
<dbReference type="PANTHER" id="PTHR13124:SF12">
    <property type="entry name" value="LARGE RIBOSOMAL SUBUNIT PROTEIN ML46"/>
    <property type="match status" value="1"/>
</dbReference>
<dbReference type="Proteomes" id="UP000789508">
    <property type="component" value="Unassembled WGS sequence"/>
</dbReference>
<dbReference type="InterPro" id="IPR015797">
    <property type="entry name" value="NUDIX_hydrolase-like_dom_sf"/>
</dbReference>
<dbReference type="InterPro" id="IPR000086">
    <property type="entry name" value="NUDIX_hydrolase_dom"/>
</dbReference>
<evidence type="ECO:0000313" key="10">
    <source>
        <dbReference type="EMBL" id="CAG8712006.1"/>
    </source>
</evidence>
<dbReference type="GO" id="GO:0016787">
    <property type="term" value="F:hydrolase activity"/>
    <property type="evidence" value="ECO:0007669"/>
    <property type="project" value="UniProtKB-KW"/>
</dbReference>
<dbReference type="OrthoDB" id="414075at2759"/>
<evidence type="ECO:0000256" key="2">
    <source>
        <dbReference type="ARBA" id="ARBA00009070"/>
    </source>
</evidence>
<evidence type="ECO:0000313" key="11">
    <source>
        <dbReference type="Proteomes" id="UP000789508"/>
    </source>
</evidence>
<sequence length="284" mass="33177">SSSTTSRKTDSNRILLNPPPLQYSQIEIDSPYRTVAGLVLCRSPIITRDLHPFEREYYAYQRHLARIHAAAFPIEFYFKKGSASEKLWQEKRDRENSEEIEKARANGLVALIRAQMRLDVKQQDLIDAEGVEQVQVASRITDADRIDDVKSLDRALQRTLYLIVKKPREMHAWQFPQGGVRTNEYLHEAARRELTEECGPDMDVWIVGRRPIGFYQYDFPGMLKKDHENYIGAKVFFMKGHIFAGQVKIDNEEVVDFAWVTKQEMKDYVHEEYYNVVKNMLSEL</sequence>
<dbReference type="PROSITE" id="PS00893">
    <property type="entry name" value="NUDIX_BOX"/>
    <property type="match status" value="1"/>
</dbReference>
<evidence type="ECO:0000256" key="5">
    <source>
        <dbReference type="ARBA" id="ARBA00022980"/>
    </source>
</evidence>
<accession>A0A9N9N8X4</accession>
<comment type="similarity">
    <text evidence="2">Belongs to the mitochondrion-specific ribosomal protein mL46 family.</text>
</comment>
<dbReference type="AlphaFoldDB" id="A0A9N9N8X4"/>
<keyword evidence="5" id="KW-0689">Ribosomal protein</keyword>
<dbReference type="GO" id="GO:0005762">
    <property type="term" value="C:mitochondrial large ribosomal subunit"/>
    <property type="evidence" value="ECO:0007669"/>
    <property type="project" value="TreeGrafter"/>
</dbReference>
<keyword evidence="6" id="KW-0496">Mitochondrion</keyword>
<evidence type="ECO:0000256" key="4">
    <source>
        <dbReference type="ARBA" id="ARBA00022946"/>
    </source>
</evidence>
<dbReference type="SUPFAM" id="SSF55811">
    <property type="entry name" value="Nudix"/>
    <property type="match status" value="1"/>
</dbReference>
<evidence type="ECO:0000256" key="1">
    <source>
        <dbReference type="ARBA" id="ARBA00004173"/>
    </source>
</evidence>
<keyword evidence="3" id="KW-0378">Hydrolase</keyword>
<reference evidence="10" key="1">
    <citation type="submission" date="2021-06" db="EMBL/GenBank/DDBJ databases">
        <authorList>
            <person name="Kallberg Y."/>
            <person name="Tangrot J."/>
            <person name="Rosling A."/>
        </authorList>
    </citation>
    <scope>NUCLEOTIDE SEQUENCE</scope>
    <source>
        <strain evidence="10">FL130A</strain>
    </source>
</reference>
<evidence type="ECO:0000256" key="6">
    <source>
        <dbReference type="ARBA" id="ARBA00023128"/>
    </source>
</evidence>
<comment type="caution">
    <text evidence="10">The sequence shown here is derived from an EMBL/GenBank/DDBJ whole genome shotgun (WGS) entry which is preliminary data.</text>
</comment>
<evidence type="ECO:0000256" key="7">
    <source>
        <dbReference type="ARBA" id="ARBA00023274"/>
    </source>
</evidence>
<feature type="domain" description="Nudix hydrolase" evidence="9">
    <location>
        <begin position="101"/>
        <end position="282"/>
    </location>
</feature>
<dbReference type="CDD" id="cd04661">
    <property type="entry name" value="NUDIX_MRP_L46"/>
    <property type="match status" value="1"/>
</dbReference>
<dbReference type="GO" id="GO:0003735">
    <property type="term" value="F:structural constituent of ribosome"/>
    <property type="evidence" value="ECO:0007669"/>
    <property type="project" value="InterPro"/>
</dbReference>
<dbReference type="PANTHER" id="PTHR13124">
    <property type="entry name" value="39S RIBOSOMAL PROTEIN L46, MITOCHONDRIAL PRECURSOR-RELATED"/>
    <property type="match status" value="1"/>
</dbReference>
<dbReference type="Pfam" id="PF11788">
    <property type="entry name" value="MRP-L46"/>
    <property type="match status" value="1"/>
</dbReference>
<name>A0A9N9N8X4_9GLOM</name>
<dbReference type="Pfam" id="PF00293">
    <property type="entry name" value="NUDIX"/>
    <property type="match status" value="1"/>
</dbReference>
<feature type="non-terminal residue" evidence="10">
    <location>
        <position position="284"/>
    </location>
</feature>
<gene>
    <name evidence="10" type="ORF">ALEPTO_LOCUS11943</name>
</gene>
<dbReference type="PROSITE" id="PS51462">
    <property type="entry name" value="NUDIX"/>
    <property type="match status" value="1"/>
</dbReference>
<dbReference type="InterPro" id="IPR040008">
    <property type="entry name" value="Ribosomal_mL46"/>
</dbReference>
<evidence type="ECO:0000256" key="3">
    <source>
        <dbReference type="ARBA" id="ARBA00022801"/>
    </source>
</evidence>
<dbReference type="InterPro" id="IPR033650">
    <property type="entry name" value="Ribosomal_mL46_NUDIX"/>
</dbReference>
<dbReference type="GO" id="GO:0005743">
    <property type="term" value="C:mitochondrial inner membrane"/>
    <property type="evidence" value="ECO:0007669"/>
    <property type="project" value="UniProtKB-ARBA"/>
</dbReference>
<comment type="subcellular location">
    <subcellularLocation>
        <location evidence="1">Mitochondrion</location>
    </subcellularLocation>
</comment>
<dbReference type="EMBL" id="CAJVPS010022880">
    <property type="protein sequence ID" value="CAG8712006.1"/>
    <property type="molecule type" value="Genomic_DNA"/>
</dbReference>
<protein>
    <recommendedName>
        <fullName evidence="8">Large ribosomal subunit protein mL46</fullName>
    </recommendedName>
</protein>
<keyword evidence="4" id="KW-0809">Transit peptide</keyword>
<keyword evidence="11" id="KW-1185">Reference proteome</keyword>
<dbReference type="InterPro" id="IPR020084">
    <property type="entry name" value="NUDIX_hydrolase_CS"/>
</dbReference>
<evidence type="ECO:0000259" key="9">
    <source>
        <dbReference type="PROSITE" id="PS51462"/>
    </source>
</evidence>
<dbReference type="InterPro" id="IPR021757">
    <property type="entry name" value="Ribosomal_mL46_N"/>
</dbReference>
<keyword evidence="7" id="KW-0687">Ribonucleoprotein</keyword>
<proteinExistence type="inferred from homology"/>